<protein>
    <submittedName>
        <fullName evidence="1">Uncharacterized protein</fullName>
    </submittedName>
</protein>
<dbReference type="AlphaFoldDB" id="A0A6S6NY23"/>
<name>A0A6S6NY23_9MYCO</name>
<accession>A0A6S6NY23</accession>
<dbReference type="Proteomes" id="UP000515734">
    <property type="component" value="Chromosome"/>
</dbReference>
<dbReference type="RefSeq" id="WP_185295110.1">
    <property type="nucleotide sequence ID" value="NZ_AP023287.1"/>
</dbReference>
<dbReference type="EMBL" id="AP023287">
    <property type="protein sequence ID" value="BCI52263.1"/>
    <property type="molecule type" value="Genomic_DNA"/>
</dbReference>
<evidence type="ECO:0000313" key="2">
    <source>
        <dbReference type="Proteomes" id="UP000515734"/>
    </source>
</evidence>
<reference evidence="1 2" key="1">
    <citation type="submission" date="2020-07" db="EMBL/GenBank/DDBJ databases">
        <title>Complete genome sequence of Mycolicibacterium litorale like strain isolated from cardiac implantable electronic device infection.</title>
        <authorList>
            <person name="Fukano H."/>
            <person name="Miyama H."/>
            <person name="Hoshino Y."/>
        </authorList>
    </citation>
    <scope>NUCLEOTIDE SEQUENCE [LARGE SCALE GENOMIC DNA]</scope>
    <source>
        <strain evidence="1 2">NIIDNTM18</strain>
    </source>
</reference>
<gene>
    <name evidence="1" type="ORF">NIIDNTM18_15410</name>
</gene>
<sequence length="200" mass="22028">MPPTVLPGAVDWTGDNPFVYLKTDPAGDWSSLSLFFRITTSGHGTGHLILVVTDPYDHDKSAALGLTDNEPLARFLIEDFASHFALFRPTQALKNPTLHTNAVFTQHIGDREWVESATDDTAQTTITLRWQNLDAPFAVHQPKHESGTTRHEMLSVFRPAESGVVELDGVALPGTTVERDFFGRRAQSAAMALSETWVQA</sequence>
<organism evidence="1 2">
    <name type="scientific">Mycolicibacterium litorale</name>
    <dbReference type="NCBI Taxonomy" id="758802"/>
    <lineage>
        <taxon>Bacteria</taxon>
        <taxon>Bacillati</taxon>
        <taxon>Actinomycetota</taxon>
        <taxon>Actinomycetes</taxon>
        <taxon>Mycobacteriales</taxon>
        <taxon>Mycobacteriaceae</taxon>
        <taxon>Mycolicibacterium</taxon>
    </lineage>
</organism>
<evidence type="ECO:0000313" key="1">
    <source>
        <dbReference type="EMBL" id="BCI52263.1"/>
    </source>
</evidence>
<proteinExistence type="predicted"/>